<dbReference type="AlphaFoldDB" id="A0A6C0KLE3"/>
<protein>
    <recommendedName>
        <fullName evidence="2">Haloacid dehalogenase-like hydrolase</fullName>
    </recommendedName>
</protein>
<proteinExistence type="predicted"/>
<organism evidence="1">
    <name type="scientific">viral metagenome</name>
    <dbReference type="NCBI Taxonomy" id="1070528"/>
    <lineage>
        <taxon>unclassified sequences</taxon>
        <taxon>metagenomes</taxon>
        <taxon>organismal metagenomes</taxon>
    </lineage>
</organism>
<evidence type="ECO:0008006" key="2">
    <source>
        <dbReference type="Google" id="ProtNLM"/>
    </source>
</evidence>
<sequence length="346" mass="41199">MYYFVFDLDETLAELYSMYYFIASLRLSESIIEYNCSLPPVPERMKHQLKYAYSLFIKGILKEEVSERPLGILRPGILDVMVELYLLKTEDILNNVLIYSNNRHLESLEFIRDLIHEHIGHYDLIRECIHWNHPMRDDDRISYQGLYTKTWPVLKHIMIEGRCQVPSSLQASQVHFFDDLEHMQLKSELRENYHMIDPYRFRASFKRISDIYREAIQEAHINMMDYMEYVVPLFATSEDIIPFDNPLESMIELFRNKTGQTANESSIPPFWNTGVNTMIDVIKLIRFTRKQEQEEQQLREEMLRRMDSNESIMGWLEVDAGENIVVDGPVRRIENESDMHESCIYQ</sequence>
<evidence type="ECO:0000313" key="1">
    <source>
        <dbReference type="EMBL" id="QHU18805.1"/>
    </source>
</evidence>
<name>A0A6C0KLE3_9ZZZZ</name>
<accession>A0A6C0KLE3</accession>
<dbReference type="EMBL" id="MN740938">
    <property type="protein sequence ID" value="QHU18805.1"/>
    <property type="molecule type" value="Genomic_DNA"/>
</dbReference>
<reference evidence="1" key="1">
    <citation type="journal article" date="2020" name="Nature">
        <title>Giant virus diversity and host interactions through global metagenomics.</title>
        <authorList>
            <person name="Schulz F."/>
            <person name="Roux S."/>
            <person name="Paez-Espino D."/>
            <person name="Jungbluth S."/>
            <person name="Walsh D.A."/>
            <person name="Denef V.J."/>
            <person name="McMahon K.D."/>
            <person name="Konstantinidis K.T."/>
            <person name="Eloe-Fadrosh E.A."/>
            <person name="Kyrpides N.C."/>
            <person name="Woyke T."/>
        </authorList>
    </citation>
    <scope>NUCLEOTIDE SEQUENCE</scope>
    <source>
        <strain evidence="1">GVMAG-S-3300013006-158</strain>
    </source>
</reference>